<dbReference type="PANTHER" id="PTHR34123">
    <property type="entry name" value="OS04G0578200 PROTEIN"/>
    <property type="match status" value="1"/>
</dbReference>
<dbReference type="InterPro" id="IPR032710">
    <property type="entry name" value="NTF2-like_dom_sf"/>
</dbReference>
<accession>A0A0N8KMD2</accession>
<proteinExistence type="predicted"/>
<comment type="caution">
    <text evidence="1">The sequence shown here is derived from an EMBL/GenBank/DDBJ whole genome shotgun (WGS) entry which is preliminary data.</text>
</comment>
<dbReference type="Gene3D" id="3.10.450.50">
    <property type="match status" value="1"/>
</dbReference>
<gene>
    <name evidence="1" type="ORF">HLUCCA11_18520</name>
</gene>
<dbReference type="STRING" id="1666911.HLUCCA11_18520"/>
<evidence type="ECO:0000313" key="2">
    <source>
        <dbReference type="Proteomes" id="UP000050465"/>
    </source>
</evidence>
<name>A0A0N8KMD2_9CYAN</name>
<dbReference type="EMBL" id="LJZR01000032">
    <property type="protein sequence ID" value="KPQ33410.1"/>
    <property type="molecule type" value="Genomic_DNA"/>
</dbReference>
<dbReference type="InterPro" id="IPR018790">
    <property type="entry name" value="DUF2358"/>
</dbReference>
<dbReference type="Pfam" id="PF10184">
    <property type="entry name" value="DUF2358"/>
    <property type="match status" value="1"/>
</dbReference>
<protein>
    <submittedName>
        <fullName evidence="1">Uncharacterized conserved protein (DUF2358)</fullName>
    </submittedName>
</protein>
<dbReference type="PATRIC" id="fig|1666911.3.peg.1925"/>
<dbReference type="SUPFAM" id="SSF54427">
    <property type="entry name" value="NTF2-like"/>
    <property type="match status" value="1"/>
</dbReference>
<sequence length="128" mass="14795">MKMDLVAQLKQDYARFPKDQTYALYADDVHFKDPMNEFDGVAKYRSMIGFLGWFFSDVQMDLHNIEQVNPSLITLKWTLNMTAPLPWSPRLSIPGHTELGVNEAGLICSHVDYWERSRLAVLKQVFGQ</sequence>
<evidence type="ECO:0000313" key="1">
    <source>
        <dbReference type="EMBL" id="KPQ33410.1"/>
    </source>
</evidence>
<dbReference type="AlphaFoldDB" id="A0A0N8KMD2"/>
<organism evidence="1 2">
    <name type="scientific">Phormidesmis priestleyi Ana</name>
    <dbReference type="NCBI Taxonomy" id="1666911"/>
    <lineage>
        <taxon>Bacteria</taxon>
        <taxon>Bacillati</taxon>
        <taxon>Cyanobacteriota</taxon>
        <taxon>Cyanophyceae</taxon>
        <taxon>Leptolyngbyales</taxon>
        <taxon>Leptolyngbyaceae</taxon>
        <taxon>Phormidesmis</taxon>
    </lineage>
</organism>
<reference evidence="1 2" key="1">
    <citation type="submission" date="2015-09" db="EMBL/GenBank/DDBJ databases">
        <title>Identification and resolution of microdiversity through metagenomic sequencing of parallel consortia.</title>
        <authorList>
            <person name="Nelson W.C."/>
            <person name="Romine M.F."/>
            <person name="Lindemann S.R."/>
        </authorList>
    </citation>
    <scope>NUCLEOTIDE SEQUENCE [LARGE SCALE GENOMIC DNA]</scope>
    <source>
        <strain evidence="1">Ana</strain>
    </source>
</reference>
<dbReference type="PANTHER" id="PTHR34123:SF1">
    <property type="entry name" value="OS04G0578200 PROTEIN"/>
    <property type="match status" value="1"/>
</dbReference>
<dbReference type="Proteomes" id="UP000050465">
    <property type="component" value="Unassembled WGS sequence"/>
</dbReference>